<dbReference type="EMBL" id="BAABUK010000032">
    <property type="protein sequence ID" value="GAA5816448.1"/>
    <property type="molecule type" value="Genomic_DNA"/>
</dbReference>
<evidence type="ECO:0000313" key="2">
    <source>
        <dbReference type="Proteomes" id="UP001473302"/>
    </source>
</evidence>
<dbReference type="Proteomes" id="UP001473302">
    <property type="component" value="Unassembled WGS sequence"/>
</dbReference>
<reference evidence="1 2" key="1">
    <citation type="submission" date="2024-04" db="EMBL/GenBank/DDBJ databases">
        <title>genome sequences of Mucor flavus KT1a and Helicostylum pulchrum KT1b strains isolated from the surface of a dry-aged beef.</title>
        <authorList>
            <person name="Toyotome T."/>
            <person name="Hosono M."/>
            <person name="Torimaru M."/>
            <person name="Fukuda K."/>
            <person name="Mikami N."/>
        </authorList>
    </citation>
    <scope>NUCLEOTIDE SEQUENCE [LARGE SCALE GENOMIC DNA]</scope>
    <source>
        <strain evidence="1 2">KT1a</strain>
    </source>
</reference>
<gene>
    <name evidence="1" type="ORF">MFLAVUS_009977</name>
</gene>
<proteinExistence type="predicted"/>
<sequence length="113" mass="12769">MTYGCIRTGCRKTLSECDQGIVKQLNPSRQRAFLAILTHKSGISKDLCNTIRPLFPHGVDPHRLSKIIRILNLDHSFKIVKLMGKVNDVSTFNGLLTILNEYGDIRMQLLCKS</sequence>
<comment type="caution">
    <text evidence="1">The sequence shown here is derived from an EMBL/GenBank/DDBJ whole genome shotgun (WGS) entry which is preliminary data.</text>
</comment>
<keyword evidence="2" id="KW-1185">Reference proteome</keyword>
<protein>
    <submittedName>
        <fullName evidence="1">Uncharacterized protein</fullName>
    </submittedName>
</protein>
<name>A0ABP9ZBF4_9FUNG</name>
<evidence type="ECO:0000313" key="1">
    <source>
        <dbReference type="EMBL" id="GAA5816448.1"/>
    </source>
</evidence>
<organism evidence="1 2">
    <name type="scientific">Mucor flavus</name>
    <dbReference type="NCBI Taxonomy" id="439312"/>
    <lineage>
        <taxon>Eukaryota</taxon>
        <taxon>Fungi</taxon>
        <taxon>Fungi incertae sedis</taxon>
        <taxon>Mucoromycota</taxon>
        <taxon>Mucoromycotina</taxon>
        <taxon>Mucoromycetes</taxon>
        <taxon>Mucorales</taxon>
        <taxon>Mucorineae</taxon>
        <taxon>Mucoraceae</taxon>
        <taxon>Mucor</taxon>
    </lineage>
</organism>
<accession>A0ABP9ZBF4</accession>